<dbReference type="Proteomes" id="UP001138997">
    <property type="component" value="Unassembled WGS sequence"/>
</dbReference>
<gene>
    <name evidence="4" type="ORF">LR394_19605</name>
</gene>
<organism evidence="4 5">
    <name type="scientific">Kineosporia babensis</name>
    <dbReference type="NCBI Taxonomy" id="499548"/>
    <lineage>
        <taxon>Bacteria</taxon>
        <taxon>Bacillati</taxon>
        <taxon>Actinomycetota</taxon>
        <taxon>Actinomycetes</taxon>
        <taxon>Kineosporiales</taxon>
        <taxon>Kineosporiaceae</taxon>
        <taxon>Kineosporia</taxon>
    </lineage>
</organism>
<evidence type="ECO:0000259" key="3">
    <source>
        <dbReference type="Pfam" id="PF12158"/>
    </source>
</evidence>
<dbReference type="EMBL" id="JAJOMB010000010">
    <property type="protein sequence ID" value="MCD5313116.1"/>
    <property type="molecule type" value="Genomic_DNA"/>
</dbReference>
<sequence>MSEAGGAAEPQVVWRDQGKLVQRTLAPWWLVQVVLPVTWFIMLMNGGPGESVQCRDDPGACADGSALASLLAGTMFAIPFLLWMAPRAGLALGGLWGVAFLLASDSDWLLGPYGLVCLVVLGVMQYDRSQRRAAAPQPVPAAAVSGPRAHLRLPPAFVLVPAAVLVALLIFAVSFAGLYTWATNTRDAWVERSVVAEAQVTNIDDLGDVTFESSSGQTWSIDPEDTYQVGDTAQVRYDPDDPENAELDVEPARLDGLLTPAGWLLTLAAALVWRMAGLFRFRSRLRAGGLPEYSVLVGLRSRYLYLHGHPQPGQGQLMGRPFAMLPTRNASSLAAPPAVAPVYGEPEQHPQHLAQLQPLTPAVFVGTPLPGRWGVVIADGKVRWGRKPLGEVRRAPWNRSDQPVNSLSQGNWGLPKPPVVPR</sequence>
<feature type="transmembrane region" description="Helical" evidence="2">
    <location>
        <begin position="110"/>
        <end position="126"/>
    </location>
</feature>
<dbReference type="AlphaFoldDB" id="A0A9X1NGZ9"/>
<feature type="compositionally biased region" description="Polar residues" evidence="1">
    <location>
        <begin position="399"/>
        <end position="411"/>
    </location>
</feature>
<proteinExistence type="predicted"/>
<reference evidence="4" key="1">
    <citation type="submission" date="2021-11" db="EMBL/GenBank/DDBJ databases">
        <title>Streptomyces corallinus and Kineosporia corallina sp. nov., two new coral-derived marine actinobacteria.</title>
        <authorList>
            <person name="Buangrab K."/>
            <person name="Sutthacheep M."/>
            <person name="Yeemin T."/>
            <person name="Harunari E."/>
            <person name="Igarashi Y."/>
            <person name="Sripreechasak P."/>
            <person name="Kanchanasin P."/>
            <person name="Tanasupawat S."/>
            <person name="Phongsopitanun W."/>
        </authorList>
    </citation>
    <scope>NUCLEOTIDE SEQUENCE</scope>
    <source>
        <strain evidence="4">JCM 31032</strain>
    </source>
</reference>
<dbReference type="Pfam" id="PF12158">
    <property type="entry name" value="DUF3592"/>
    <property type="match status" value="1"/>
</dbReference>
<keyword evidence="2" id="KW-0472">Membrane</keyword>
<feature type="transmembrane region" description="Helical" evidence="2">
    <location>
        <begin position="25"/>
        <end position="44"/>
    </location>
</feature>
<dbReference type="InterPro" id="IPR021994">
    <property type="entry name" value="DUF3592"/>
</dbReference>
<feature type="transmembrane region" description="Helical" evidence="2">
    <location>
        <begin position="64"/>
        <end position="83"/>
    </location>
</feature>
<keyword evidence="2" id="KW-1133">Transmembrane helix</keyword>
<dbReference type="RefSeq" id="WP_231444008.1">
    <property type="nucleotide sequence ID" value="NZ_JAJOMB010000010.1"/>
</dbReference>
<evidence type="ECO:0000256" key="1">
    <source>
        <dbReference type="SAM" id="MobiDB-lite"/>
    </source>
</evidence>
<feature type="region of interest" description="Disordered" evidence="1">
    <location>
        <begin position="393"/>
        <end position="422"/>
    </location>
</feature>
<evidence type="ECO:0000313" key="5">
    <source>
        <dbReference type="Proteomes" id="UP001138997"/>
    </source>
</evidence>
<accession>A0A9X1NGZ9</accession>
<feature type="transmembrane region" description="Helical" evidence="2">
    <location>
        <begin position="156"/>
        <end position="182"/>
    </location>
</feature>
<keyword evidence="2" id="KW-0812">Transmembrane</keyword>
<name>A0A9X1NGZ9_9ACTN</name>
<feature type="domain" description="DUF3592" evidence="3">
    <location>
        <begin position="213"/>
        <end position="249"/>
    </location>
</feature>
<protein>
    <submittedName>
        <fullName evidence="4">DUF3592 domain-containing protein</fullName>
    </submittedName>
</protein>
<evidence type="ECO:0000313" key="4">
    <source>
        <dbReference type="EMBL" id="MCD5313116.1"/>
    </source>
</evidence>
<evidence type="ECO:0000256" key="2">
    <source>
        <dbReference type="SAM" id="Phobius"/>
    </source>
</evidence>
<keyword evidence="5" id="KW-1185">Reference proteome</keyword>
<comment type="caution">
    <text evidence="4">The sequence shown here is derived from an EMBL/GenBank/DDBJ whole genome shotgun (WGS) entry which is preliminary data.</text>
</comment>
<feature type="transmembrane region" description="Helical" evidence="2">
    <location>
        <begin position="257"/>
        <end position="276"/>
    </location>
</feature>